<accession>A0A6G0VTT4</accession>
<evidence type="ECO:0000313" key="8">
    <source>
        <dbReference type="EMBL" id="KAF0750188.1"/>
    </source>
</evidence>
<dbReference type="PANTHER" id="PTHR46481:SF10">
    <property type="entry name" value="ZINC FINGER BED DOMAIN-CONTAINING PROTEIN 39"/>
    <property type="match status" value="1"/>
</dbReference>
<keyword evidence="9" id="KW-1185">Reference proteome</keyword>
<gene>
    <name evidence="8" type="ORF">FWK35_00023162</name>
    <name evidence="7" type="ORF">FWK35_00033921</name>
</gene>
<comment type="caution">
    <text evidence="7">The sequence shown here is derived from an EMBL/GenBank/DDBJ whole genome shotgun (WGS) entry which is preliminary data.</text>
</comment>
<feature type="non-terminal residue" evidence="7">
    <location>
        <position position="1"/>
    </location>
</feature>
<evidence type="ECO:0000259" key="6">
    <source>
        <dbReference type="Pfam" id="PF05699"/>
    </source>
</evidence>
<feature type="non-terminal residue" evidence="7">
    <location>
        <position position="202"/>
    </location>
</feature>
<evidence type="ECO:0000256" key="4">
    <source>
        <dbReference type="ARBA" id="ARBA00022833"/>
    </source>
</evidence>
<evidence type="ECO:0000313" key="7">
    <source>
        <dbReference type="EMBL" id="KAF0709349.1"/>
    </source>
</evidence>
<organism evidence="7 9">
    <name type="scientific">Aphis craccivora</name>
    <name type="common">Cowpea aphid</name>
    <dbReference type="NCBI Taxonomy" id="307492"/>
    <lineage>
        <taxon>Eukaryota</taxon>
        <taxon>Metazoa</taxon>
        <taxon>Ecdysozoa</taxon>
        <taxon>Arthropoda</taxon>
        <taxon>Hexapoda</taxon>
        <taxon>Insecta</taxon>
        <taxon>Pterygota</taxon>
        <taxon>Neoptera</taxon>
        <taxon>Paraneoptera</taxon>
        <taxon>Hemiptera</taxon>
        <taxon>Sternorrhyncha</taxon>
        <taxon>Aphidomorpha</taxon>
        <taxon>Aphidoidea</taxon>
        <taxon>Aphididae</taxon>
        <taxon>Aphidini</taxon>
        <taxon>Aphis</taxon>
        <taxon>Aphis</taxon>
    </lineage>
</organism>
<evidence type="ECO:0000256" key="1">
    <source>
        <dbReference type="ARBA" id="ARBA00004123"/>
    </source>
</evidence>
<dbReference type="Proteomes" id="UP000478052">
    <property type="component" value="Unassembled WGS sequence"/>
</dbReference>
<sequence length="202" mass="22827">LQRTLVSKIPKTHIGQALKTNLLDKITERFDGFEKQTLFPYFSRATLLDPRFKKAGFGVEENANEAEKCIISEIADILNAINVDNVSSVQSQSTATALMKQYLNSPHKDLKSNIFDYWNEHKSVLYTLGDIALKYAIISVTSIPSERIFSKAGQILSARRNRLLPENLDTLIFLHKNIFPTGLELRETSTILSKYPTGLETH</sequence>
<comment type="subcellular location">
    <subcellularLocation>
        <location evidence="1">Nucleus</location>
    </subcellularLocation>
</comment>
<protein>
    <recommendedName>
        <fullName evidence="6">HAT C-terminal dimerisation domain-containing protein</fullName>
    </recommendedName>
</protein>
<dbReference type="GO" id="GO:0005634">
    <property type="term" value="C:nucleus"/>
    <property type="evidence" value="ECO:0007669"/>
    <property type="project" value="UniProtKB-SubCell"/>
</dbReference>
<evidence type="ECO:0000256" key="2">
    <source>
        <dbReference type="ARBA" id="ARBA00022723"/>
    </source>
</evidence>
<feature type="domain" description="HAT C-terminal dimerisation" evidence="6">
    <location>
        <begin position="101"/>
        <end position="178"/>
    </location>
</feature>
<reference evidence="7 9" key="1">
    <citation type="submission" date="2019-08" db="EMBL/GenBank/DDBJ databases">
        <title>Whole genome of Aphis craccivora.</title>
        <authorList>
            <person name="Voronova N.V."/>
            <person name="Shulinski R.S."/>
            <person name="Bandarenka Y.V."/>
            <person name="Zhorov D.G."/>
            <person name="Warner D."/>
        </authorList>
    </citation>
    <scope>NUCLEOTIDE SEQUENCE [LARGE SCALE GENOMIC DNA]</scope>
    <source>
        <strain evidence="7">180601</strain>
        <tissue evidence="7">Whole Body</tissue>
    </source>
</reference>
<dbReference type="InterPro" id="IPR052035">
    <property type="entry name" value="ZnF_BED_domain_contain"/>
</dbReference>
<dbReference type="GO" id="GO:0046983">
    <property type="term" value="F:protein dimerization activity"/>
    <property type="evidence" value="ECO:0007669"/>
    <property type="project" value="InterPro"/>
</dbReference>
<name>A0A6G0VTT4_APHCR</name>
<dbReference type="EMBL" id="VUJU01011933">
    <property type="protein sequence ID" value="KAF0709349.1"/>
    <property type="molecule type" value="Genomic_DNA"/>
</dbReference>
<dbReference type="OrthoDB" id="6619611at2759"/>
<keyword evidence="5" id="KW-0539">Nucleus</keyword>
<keyword evidence="2" id="KW-0479">Metal-binding</keyword>
<evidence type="ECO:0000313" key="9">
    <source>
        <dbReference type="Proteomes" id="UP000478052"/>
    </source>
</evidence>
<dbReference type="InterPro" id="IPR012337">
    <property type="entry name" value="RNaseH-like_sf"/>
</dbReference>
<evidence type="ECO:0000256" key="5">
    <source>
        <dbReference type="ARBA" id="ARBA00023242"/>
    </source>
</evidence>
<dbReference type="Pfam" id="PF05699">
    <property type="entry name" value="Dimer_Tnp_hAT"/>
    <property type="match status" value="1"/>
</dbReference>
<evidence type="ECO:0000256" key="3">
    <source>
        <dbReference type="ARBA" id="ARBA00022771"/>
    </source>
</evidence>
<dbReference type="EMBL" id="VUJU01005815">
    <property type="protein sequence ID" value="KAF0750188.1"/>
    <property type="molecule type" value="Genomic_DNA"/>
</dbReference>
<dbReference type="PANTHER" id="PTHR46481">
    <property type="entry name" value="ZINC FINGER BED DOMAIN-CONTAINING PROTEIN 4"/>
    <property type="match status" value="1"/>
</dbReference>
<dbReference type="GO" id="GO:0008270">
    <property type="term" value="F:zinc ion binding"/>
    <property type="evidence" value="ECO:0007669"/>
    <property type="project" value="UniProtKB-KW"/>
</dbReference>
<dbReference type="SUPFAM" id="SSF53098">
    <property type="entry name" value="Ribonuclease H-like"/>
    <property type="match status" value="1"/>
</dbReference>
<dbReference type="InterPro" id="IPR008906">
    <property type="entry name" value="HATC_C_dom"/>
</dbReference>
<keyword evidence="4" id="KW-0862">Zinc</keyword>
<dbReference type="AlphaFoldDB" id="A0A6G0VTT4"/>
<proteinExistence type="predicted"/>
<keyword evidence="3" id="KW-0863">Zinc-finger</keyword>